<evidence type="ECO:0000256" key="5">
    <source>
        <dbReference type="ARBA" id="ARBA00022741"/>
    </source>
</evidence>
<evidence type="ECO:0000259" key="9">
    <source>
        <dbReference type="PROSITE" id="PS00794"/>
    </source>
</evidence>
<dbReference type="AlphaFoldDB" id="A0A7X5TU75"/>
<dbReference type="NCBIfam" id="TIGR01498">
    <property type="entry name" value="folK"/>
    <property type="match status" value="1"/>
</dbReference>
<dbReference type="CDD" id="cd00483">
    <property type="entry name" value="HPPK"/>
    <property type="match status" value="1"/>
</dbReference>
<evidence type="ECO:0000256" key="6">
    <source>
        <dbReference type="ARBA" id="ARBA00022777"/>
    </source>
</evidence>
<dbReference type="Gene3D" id="3.30.70.560">
    <property type="entry name" value="7,8-Dihydro-6-hydroxymethylpterin-pyrophosphokinase HPPK"/>
    <property type="match status" value="1"/>
</dbReference>
<comment type="pathway">
    <text evidence="2">Cofactor biosynthesis; tetrahydrofolate biosynthesis; 2-amino-4-hydroxy-6-hydroxymethyl-7,8-dihydropteridine diphosphate from 7,8-dihydroneopterin triphosphate: step 4/4.</text>
</comment>
<accession>A0A7X5TU75</accession>
<dbReference type="GO" id="GO:0046656">
    <property type="term" value="P:folic acid biosynthetic process"/>
    <property type="evidence" value="ECO:0007669"/>
    <property type="project" value="UniProtKB-KW"/>
</dbReference>
<dbReference type="RefSeq" id="WP_167150676.1">
    <property type="nucleotide sequence ID" value="NZ_JAAMOX010000002.1"/>
</dbReference>
<evidence type="ECO:0000313" key="11">
    <source>
        <dbReference type="Proteomes" id="UP000541033"/>
    </source>
</evidence>
<dbReference type="InterPro" id="IPR000550">
    <property type="entry name" value="Hppk"/>
</dbReference>
<dbReference type="GO" id="GO:0016301">
    <property type="term" value="F:kinase activity"/>
    <property type="evidence" value="ECO:0007669"/>
    <property type="project" value="UniProtKB-KW"/>
</dbReference>
<dbReference type="GO" id="GO:0046654">
    <property type="term" value="P:tetrahydrofolate biosynthetic process"/>
    <property type="evidence" value="ECO:0007669"/>
    <property type="project" value="UniProtKB-UniPathway"/>
</dbReference>
<keyword evidence="11" id="KW-1185">Reference proteome</keyword>
<keyword evidence="8" id="KW-0289">Folate biosynthesis</keyword>
<dbReference type="EMBL" id="JAAMOX010000002">
    <property type="protein sequence ID" value="NIH54279.1"/>
    <property type="molecule type" value="Genomic_DNA"/>
</dbReference>
<dbReference type="SUPFAM" id="SSF55083">
    <property type="entry name" value="6-hydroxymethyl-7,8-dihydropterin pyrophosphokinase, HPPK"/>
    <property type="match status" value="1"/>
</dbReference>
<reference evidence="10 11" key="1">
    <citation type="submission" date="2020-02" db="EMBL/GenBank/DDBJ databases">
        <title>Sequencing the genomes of 1000 actinobacteria strains.</title>
        <authorList>
            <person name="Klenk H.-P."/>
        </authorList>
    </citation>
    <scope>NUCLEOTIDE SEQUENCE [LARGE SCALE GENOMIC DNA]</scope>
    <source>
        <strain evidence="10 11">DSM 27960</strain>
    </source>
</reference>
<evidence type="ECO:0000256" key="2">
    <source>
        <dbReference type="ARBA" id="ARBA00005051"/>
    </source>
</evidence>
<protein>
    <recommendedName>
        <fullName evidence="3">2-amino-4-hydroxy-6-hydroxymethyldihydropteridine diphosphokinase</fullName>
        <ecNumber evidence="3">2.7.6.3</ecNumber>
    </recommendedName>
</protein>
<evidence type="ECO:0000256" key="4">
    <source>
        <dbReference type="ARBA" id="ARBA00022679"/>
    </source>
</evidence>
<keyword evidence="5" id="KW-0547">Nucleotide-binding</keyword>
<dbReference type="InterPro" id="IPR035907">
    <property type="entry name" value="Hppk_sf"/>
</dbReference>
<dbReference type="GO" id="GO:0003848">
    <property type="term" value="F:2-amino-4-hydroxy-6-hydroxymethyldihydropteridine diphosphokinase activity"/>
    <property type="evidence" value="ECO:0007669"/>
    <property type="project" value="UniProtKB-EC"/>
</dbReference>
<evidence type="ECO:0000256" key="7">
    <source>
        <dbReference type="ARBA" id="ARBA00022840"/>
    </source>
</evidence>
<dbReference type="EC" id="2.7.6.3" evidence="3"/>
<evidence type="ECO:0000313" key="10">
    <source>
        <dbReference type="EMBL" id="NIH54279.1"/>
    </source>
</evidence>
<comment type="catalytic activity">
    <reaction evidence="1">
        <text>6-hydroxymethyl-7,8-dihydropterin + ATP = (7,8-dihydropterin-6-yl)methyl diphosphate + AMP + H(+)</text>
        <dbReference type="Rhea" id="RHEA:11412"/>
        <dbReference type="ChEBI" id="CHEBI:15378"/>
        <dbReference type="ChEBI" id="CHEBI:30616"/>
        <dbReference type="ChEBI" id="CHEBI:44841"/>
        <dbReference type="ChEBI" id="CHEBI:72950"/>
        <dbReference type="ChEBI" id="CHEBI:456215"/>
        <dbReference type="EC" id="2.7.6.3"/>
    </reaction>
</comment>
<evidence type="ECO:0000256" key="1">
    <source>
        <dbReference type="ARBA" id="ARBA00000198"/>
    </source>
</evidence>
<feature type="domain" description="7,8-dihydro-6-hydroxymethylpterin-pyrophosphokinase" evidence="9">
    <location>
        <begin position="95"/>
        <end position="106"/>
    </location>
</feature>
<name>A0A7X5TU75_9MICO</name>
<dbReference type="PROSITE" id="PS00794">
    <property type="entry name" value="HPPK"/>
    <property type="match status" value="1"/>
</dbReference>
<dbReference type="PANTHER" id="PTHR43071">
    <property type="entry name" value="2-AMINO-4-HYDROXY-6-HYDROXYMETHYLDIHYDROPTERIDINE PYROPHOSPHOKINASE"/>
    <property type="match status" value="1"/>
</dbReference>
<gene>
    <name evidence="10" type="ORF">FHX76_002175</name>
</gene>
<evidence type="ECO:0000256" key="8">
    <source>
        <dbReference type="ARBA" id="ARBA00022909"/>
    </source>
</evidence>
<keyword evidence="7" id="KW-0067">ATP-binding</keyword>
<keyword evidence="4" id="KW-0808">Transferase</keyword>
<organism evidence="10 11">
    <name type="scientific">Lysinibacter cavernae</name>
    <dbReference type="NCBI Taxonomy" id="1640652"/>
    <lineage>
        <taxon>Bacteria</taxon>
        <taxon>Bacillati</taxon>
        <taxon>Actinomycetota</taxon>
        <taxon>Actinomycetes</taxon>
        <taxon>Micrococcales</taxon>
        <taxon>Microbacteriaceae</taxon>
        <taxon>Lysinibacter</taxon>
    </lineage>
</organism>
<keyword evidence="6 10" id="KW-0418">Kinase</keyword>
<comment type="caution">
    <text evidence="10">The sequence shown here is derived from an EMBL/GenBank/DDBJ whole genome shotgun (WGS) entry which is preliminary data.</text>
</comment>
<dbReference type="GO" id="GO:0005524">
    <property type="term" value="F:ATP binding"/>
    <property type="evidence" value="ECO:0007669"/>
    <property type="project" value="UniProtKB-KW"/>
</dbReference>
<proteinExistence type="predicted"/>
<dbReference type="PANTHER" id="PTHR43071:SF1">
    <property type="entry name" value="2-AMINO-4-HYDROXY-6-HYDROXYMETHYLDIHYDROPTERIDINE PYROPHOSPHOKINASE"/>
    <property type="match status" value="1"/>
</dbReference>
<dbReference type="Proteomes" id="UP000541033">
    <property type="component" value="Unassembled WGS sequence"/>
</dbReference>
<evidence type="ECO:0000256" key="3">
    <source>
        <dbReference type="ARBA" id="ARBA00013253"/>
    </source>
</evidence>
<dbReference type="Pfam" id="PF01288">
    <property type="entry name" value="HPPK"/>
    <property type="match status" value="1"/>
</dbReference>
<dbReference type="UniPathway" id="UPA00077">
    <property type="reaction ID" value="UER00155"/>
</dbReference>
<sequence length="175" mass="19272">MKQVMTCVLAFGSNLGERETTIRAAWDDLLAAPGIHSVEPSPLHDSVALTEDGLDPDAPAYLNAVAVVTTDLSPDELLDLVNRIEAEHGRVRVERWGSRTLDIDIITYGGRVVKTDRLTIPHPRAFERDFVLRPWLDLDPNAVLMGHGRVSDVLARLENPAAAHRREPTWGGGRA</sequence>